<sequence length="499" mass="53692">MQTATAPTAAPVRHPSVLDQADLDSLLATCRRALDRARATQRTVLASWARPLTVTDPLAIWSRARRSTPRSFLWQSAWDRGSVVAIGTARDLRGRGETRMASVRETWAELSRNPVTGGTTATTPLPGADGPLAIGGFAFSPDSTPETRRLPDALLWVPSLQLRSALPEPGVADRAHPAELRLNAVLMHDSDPEQLAESLAQLADRCLRTAGPPRRQPSAPAARTHTSVELPGADDWKGLVRRATGRIRDGVFEKLVLARELRVTASTPFDVPATVGRLREANPGTTVFAVDHEEYTFLGATPEYLVRVDDRTVHALGLAGTAPRGATPEEDEALERELVASPKIQHEHDVVVQMLRNAFHDSCADVEIQTPPRVVKLTNVQHLSTDVRGRLAPGSEAGVLDFVELLHPTPALGGHPRQESLSWLSDNEGFDRGWYAGVVGWAAPAGEGQFAVAIRSALLDGSSASLFAGCGLVADSDPEAEYAETCAKLRPMMSALGIE</sequence>
<comment type="similarity">
    <text evidence="2">Belongs to the isochorismate synthase family.</text>
</comment>
<comment type="catalytic activity">
    <reaction evidence="1">
        <text>chorismate = isochorismate</text>
        <dbReference type="Rhea" id="RHEA:18985"/>
        <dbReference type="ChEBI" id="CHEBI:29748"/>
        <dbReference type="ChEBI" id="CHEBI:29780"/>
        <dbReference type="EC" id="5.4.4.2"/>
    </reaction>
</comment>
<dbReference type="GO" id="GO:0008909">
    <property type="term" value="F:isochorismate synthase activity"/>
    <property type="evidence" value="ECO:0007669"/>
    <property type="project" value="UniProtKB-EC"/>
</dbReference>
<dbReference type="SUPFAM" id="SSF56322">
    <property type="entry name" value="ADC synthase"/>
    <property type="match status" value="1"/>
</dbReference>
<dbReference type="PANTHER" id="PTHR42839:SF2">
    <property type="entry name" value="ISOCHORISMATE SYNTHASE ENTC"/>
    <property type="match status" value="1"/>
</dbReference>
<dbReference type="InterPro" id="IPR015890">
    <property type="entry name" value="Chorismate_C"/>
</dbReference>
<dbReference type="Gene3D" id="3.60.120.10">
    <property type="entry name" value="Anthranilate synthase"/>
    <property type="match status" value="1"/>
</dbReference>
<evidence type="ECO:0000256" key="2">
    <source>
        <dbReference type="ARBA" id="ARBA00005297"/>
    </source>
</evidence>
<evidence type="ECO:0000313" key="9">
    <source>
        <dbReference type="Proteomes" id="UP000641386"/>
    </source>
</evidence>
<dbReference type="AlphaFoldDB" id="A0A919A0Z2"/>
<gene>
    <name evidence="8" type="ORF">GCM10014715_37430</name>
</gene>
<reference evidence="8" key="1">
    <citation type="journal article" date="2014" name="Int. J. Syst. Evol. Microbiol.">
        <title>Complete genome sequence of Corynebacterium casei LMG S-19264T (=DSM 44701T), isolated from a smear-ripened cheese.</title>
        <authorList>
            <consortium name="US DOE Joint Genome Institute (JGI-PGF)"/>
            <person name="Walter F."/>
            <person name="Albersmeier A."/>
            <person name="Kalinowski J."/>
            <person name="Ruckert C."/>
        </authorList>
    </citation>
    <scope>NUCLEOTIDE SEQUENCE</scope>
    <source>
        <strain evidence="8">JCM 3302</strain>
    </source>
</reference>
<dbReference type="NCBIfam" id="TIGR00543">
    <property type="entry name" value="isochor_syn"/>
    <property type="match status" value="1"/>
</dbReference>
<evidence type="ECO:0000313" key="8">
    <source>
        <dbReference type="EMBL" id="GHE78689.1"/>
    </source>
</evidence>
<evidence type="ECO:0000256" key="3">
    <source>
        <dbReference type="ARBA" id="ARBA00012824"/>
    </source>
</evidence>
<dbReference type="InterPro" id="IPR005801">
    <property type="entry name" value="ADC_synthase"/>
</dbReference>
<keyword evidence="4" id="KW-0413">Isomerase</keyword>
<dbReference type="EC" id="5.4.4.2" evidence="3"/>
<dbReference type="Proteomes" id="UP000641386">
    <property type="component" value="Unassembled WGS sequence"/>
</dbReference>
<evidence type="ECO:0000256" key="6">
    <source>
        <dbReference type="SAM" id="MobiDB-lite"/>
    </source>
</evidence>
<dbReference type="Pfam" id="PF00425">
    <property type="entry name" value="Chorismate_bind"/>
    <property type="match status" value="1"/>
</dbReference>
<feature type="compositionally biased region" description="Low complexity" evidence="6">
    <location>
        <begin position="210"/>
        <end position="223"/>
    </location>
</feature>
<evidence type="ECO:0000256" key="4">
    <source>
        <dbReference type="ARBA" id="ARBA00023235"/>
    </source>
</evidence>
<protein>
    <recommendedName>
        <fullName evidence="3">isochorismate synthase</fullName>
        <ecNumber evidence="3">5.4.4.2</ecNumber>
    </recommendedName>
    <alternativeName>
        <fullName evidence="5">Isochorismate mutase</fullName>
    </alternativeName>
</protein>
<dbReference type="EMBL" id="BNBC01000016">
    <property type="protein sequence ID" value="GHE78689.1"/>
    <property type="molecule type" value="Genomic_DNA"/>
</dbReference>
<reference evidence="8" key="2">
    <citation type="submission" date="2020-09" db="EMBL/GenBank/DDBJ databases">
        <authorList>
            <person name="Sun Q."/>
            <person name="Ohkuma M."/>
        </authorList>
    </citation>
    <scope>NUCLEOTIDE SEQUENCE</scope>
    <source>
        <strain evidence="8">JCM 3302</strain>
    </source>
</reference>
<evidence type="ECO:0000259" key="7">
    <source>
        <dbReference type="Pfam" id="PF00425"/>
    </source>
</evidence>
<proteinExistence type="inferred from homology"/>
<accession>A0A919A0Z2</accession>
<name>A0A919A0Z2_9ACTN</name>
<dbReference type="PANTHER" id="PTHR42839">
    <property type="entry name" value="ISOCHORISMATE SYNTHASE ENTC"/>
    <property type="match status" value="1"/>
</dbReference>
<dbReference type="InterPro" id="IPR004561">
    <property type="entry name" value="IsoChor_synthase"/>
</dbReference>
<evidence type="ECO:0000256" key="5">
    <source>
        <dbReference type="ARBA" id="ARBA00041564"/>
    </source>
</evidence>
<feature type="domain" description="Chorismate-utilising enzyme C-terminal" evidence="7">
    <location>
        <begin position="234"/>
        <end position="488"/>
    </location>
</feature>
<dbReference type="RefSeq" id="WP_229903582.1">
    <property type="nucleotide sequence ID" value="NZ_BNBC01000016.1"/>
</dbReference>
<feature type="region of interest" description="Disordered" evidence="6">
    <location>
        <begin position="209"/>
        <end position="230"/>
    </location>
</feature>
<organism evidence="8 9">
    <name type="scientific">Streptomyces spiralis</name>
    <dbReference type="NCBI Taxonomy" id="66376"/>
    <lineage>
        <taxon>Bacteria</taxon>
        <taxon>Bacillati</taxon>
        <taxon>Actinomycetota</taxon>
        <taxon>Actinomycetes</taxon>
        <taxon>Kitasatosporales</taxon>
        <taxon>Streptomycetaceae</taxon>
        <taxon>Streptomyces</taxon>
    </lineage>
</organism>
<evidence type="ECO:0000256" key="1">
    <source>
        <dbReference type="ARBA" id="ARBA00000799"/>
    </source>
</evidence>
<comment type="caution">
    <text evidence="8">The sequence shown here is derived from an EMBL/GenBank/DDBJ whole genome shotgun (WGS) entry which is preliminary data.</text>
</comment>
<keyword evidence="9" id="KW-1185">Reference proteome</keyword>